<dbReference type="EMBL" id="LR824014">
    <property type="protein sequence ID" value="CAD0200128.1"/>
    <property type="molecule type" value="Genomic_DNA"/>
</dbReference>
<feature type="region of interest" description="Disordered" evidence="1">
    <location>
        <begin position="22"/>
        <end position="44"/>
    </location>
</feature>
<name>A0A9N8KSP3_CHRIL</name>
<proteinExistence type="predicted"/>
<organism evidence="2 3">
    <name type="scientific">Chrysodeixis includens</name>
    <name type="common">Soybean looper</name>
    <name type="synonym">Pseudoplusia includens</name>
    <dbReference type="NCBI Taxonomy" id="689277"/>
    <lineage>
        <taxon>Eukaryota</taxon>
        <taxon>Metazoa</taxon>
        <taxon>Ecdysozoa</taxon>
        <taxon>Arthropoda</taxon>
        <taxon>Hexapoda</taxon>
        <taxon>Insecta</taxon>
        <taxon>Pterygota</taxon>
        <taxon>Neoptera</taxon>
        <taxon>Endopterygota</taxon>
        <taxon>Lepidoptera</taxon>
        <taxon>Glossata</taxon>
        <taxon>Ditrysia</taxon>
        <taxon>Noctuoidea</taxon>
        <taxon>Noctuidae</taxon>
        <taxon>Plusiinae</taxon>
        <taxon>Chrysodeixis</taxon>
    </lineage>
</organism>
<protein>
    <submittedName>
        <fullName evidence="2">Uncharacterized protein</fullName>
    </submittedName>
</protein>
<keyword evidence="3" id="KW-1185">Reference proteome</keyword>
<evidence type="ECO:0000313" key="3">
    <source>
        <dbReference type="Proteomes" id="UP001154114"/>
    </source>
</evidence>
<dbReference type="AlphaFoldDB" id="A0A9N8KSP3"/>
<reference evidence="2" key="1">
    <citation type="submission" date="2021-12" db="EMBL/GenBank/DDBJ databases">
        <authorList>
            <person name="King R."/>
        </authorList>
    </citation>
    <scope>NUCLEOTIDE SEQUENCE</scope>
</reference>
<gene>
    <name evidence="2" type="ORF">CINC_LOCUS1816</name>
</gene>
<accession>A0A9N8KSP3</accession>
<evidence type="ECO:0000256" key="1">
    <source>
        <dbReference type="SAM" id="MobiDB-lite"/>
    </source>
</evidence>
<evidence type="ECO:0000313" key="2">
    <source>
        <dbReference type="EMBL" id="CAD0200128.1"/>
    </source>
</evidence>
<dbReference type="Proteomes" id="UP001154114">
    <property type="component" value="Chromosome 11"/>
</dbReference>
<sequence>MLLRCKQVATLAAAPGAACGLRAKGQNGEPTTPERAAARGSAAREKTENPCLGLLLTPMTDTSQRLLLPHHQPVRSWCCVGTRCSKTKCVISRGSPGPRLRPGEATSQSVGWGGECRYSVVICLRRDAAVLTVCRLLQARRSGSAGAAGSGSGGDGADTMFVIDRKVLCSCARAASAAGTATRYAAPGRCARAPDRPSDILVLCPRPRYPLCPLYPLHPPGPRARVMDLTQCDRCVPTPPPLVCAGAHGAGPGCGARMRTTRR</sequence>